<keyword evidence="7" id="KW-1185">Reference proteome</keyword>
<accession>A0ABT1L9H3</accession>
<protein>
    <submittedName>
        <fullName evidence="6">2-dehydro-3-deoxy-6-phosphogalactonate aldolase</fullName>
        <ecNumber evidence="6">4.1.2.21</ecNumber>
    </submittedName>
</protein>
<organism evidence="6 7">
    <name type="scientific">Alsobacter ponti</name>
    <dbReference type="NCBI Taxonomy" id="2962936"/>
    <lineage>
        <taxon>Bacteria</taxon>
        <taxon>Pseudomonadati</taxon>
        <taxon>Pseudomonadota</taxon>
        <taxon>Alphaproteobacteria</taxon>
        <taxon>Hyphomicrobiales</taxon>
        <taxon>Alsobacteraceae</taxon>
        <taxon>Alsobacter</taxon>
    </lineage>
</organism>
<dbReference type="InterPro" id="IPR000887">
    <property type="entry name" value="Aldlse_KDPG_KHG"/>
</dbReference>
<dbReference type="Pfam" id="PF01081">
    <property type="entry name" value="Aldolase"/>
    <property type="match status" value="1"/>
</dbReference>
<evidence type="ECO:0000256" key="4">
    <source>
        <dbReference type="ARBA" id="ARBA00023239"/>
    </source>
</evidence>
<name>A0ABT1L9H3_9HYPH</name>
<comment type="similarity">
    <text evidence="2">Belongs to the KHG/KDPG aldolase family.</text>
</comment>
<evidence type="ECO:0000313" key="6">
    <source>
        <dbReference type="EMBL" id="MCP8938130.1"/>
    </source>
</evidence>
<evidence type="ECO:0000256" key="5">
    <source>
        <dbReference type="ARBA" id="ARBA00023277"/>
    </source>
</evidence>
<dbReference type="Gene3D" id="3.20.20.70">
    <property type="entry name" value="Aldolase class I"/>
    <property type="match status" value="1"/>
</dbReference>
<evidence type="ECO:0000313" key="7">
    <source>
        <dbReference type="Proteomes" id="UP001205890"/>
    </source>
</evidence>
<keyword evidence="4 6" id="KW-0456">Lyase</keyword>
<dbReference type="EC" id="4.1.2.21" evidence="6"/>
<dbReference type="PANTHER" id="PTHR30246">
    <property type="entry name" value="2-KETO-3-DEOXY-6-PHOSPHOGLUCONATE ALDOLASE"/>
    <property type="match status" value="1"/>
</dbReference>
<dbReference type="NCBIfam" id="NF006600">
    <property type="entry name" value="PRK09140.1"/>
    <property type="match status" value="1"/>
</dbReference>
<dbReference type="GO" id="GO:0008674">
    <property type="term" value="F:2-dehydro-3-deoxy-6-phosphogalactonate aldolase activity"/>
    <property type="evidence" value="ECO:0007669"/>
    <property type="project" value="UniProtKB-EC"/>
</dbReference>
<dbReference type="EMBL" id="JANCLU010000004">
    <property type="protein sequence ID" value="MCP8938130.1"/>
    <property type="molecule type" value="Genomic_DNA"/>
</dbReference>
<evidence type="ECO:0000256" key="1">
    <source>
        <dbReference type="ARBA" id="ARBA00004761"/>
    </source>
</evidence>
<dbReference type="RefSeq" id="WP_254739717.1">
    <property type="nucleotide sequence ID" value="NZ_JANCLU010000004.1"/>
</dbReference>
<comment type="caution">
    <text evidence="6">The sequence shown here is derived from an EMBL/GenBank/DDBJ whole genome shotgun (WGS) entry which is preliminary data.</text>
</comment>
<comment type="pathway">
    <text evidence="1">Carbohydrate acid metabolism.</text>
</comment>
<dbReference type="CDD" id="cd00452">
    <property type="entry name" value="KDPG_aldolase"/>
    <property type="match status" value="1"/>
</dbReference>
<gene>
    <name evidence="6" type="ORF">NK718_06350</name>
</gene>
<dbReference type="SUPFAM" id="SSF51569">
    <property type="entry name" value="Aldolase"/>
    <property type="match status" value="1"/>
</dbReference>
<evidence type="ECO:0000256" key="3">
    <source>
        <dbReference type="ARBA" id="ARBA00011233"/>
    </source>
</evidence>
<reference evidence="6 7" key="1">
    <citation type="submission" date="2022-07" db="EMBL/GenBank/DDBJ databases">
        <authorList>
            <person name="Li W.-J."/>
            <person name="Deng Q.-Q."/>
        </authorList>
    </citation>
    <scope>NUCLEOTIDE SEQUENCE [LARGE SCALE GENOMIC DNA]</scope>
    <source>
        <strain evidence="6 7">SYSU M60028</strain>
    </source>
</reference>
<proteinExistence type="inferred from homology"/>
<dbReference type="Proteomes" id="UP001205890">
    <property type="component" value="Unassembled WGS sequence"/>
</dbReference>
<evidence type="ECO:0000256" key="2">
    <source>
        <dbReference type="ARBA" id="ARBA00006906"/>
    </source>
</evidence>
<comment type="subunit">
    <text evidence="3">Homotrimer.</text>
</comment>
<dbReference type="PANTHER" id="PTHR30246:SF1">
    <property type="entry name" value="2-DEHYDRO-3-DEOXY-6-PHOSPHOGALACTONATE ALDOLASE-RELATED"/>
    <property type="match status" value="1"/>
</dbReference>
<dbReference type="InterPro" id="IPR013785">
    <property type="entry name" value="Aldolase_TIM"/>
</dbReference>
<sequence>MSHRDDFDAAFARCPLIAILRGVEPREAVAVGEAVVAAGIAILETPLNSPEPFESVRLMAAALKGRAVIGAGTVLRPEDVDKVAEAGGTLVVSPNMNPAVIARAKALGLVSAPGVMTPTEAFAALDAGADVLKLFPGEIISPAAVRAIAAVLPKAARLVLVGGVSPESMKGYAATPVAGYGIGSALYKPGLSPEDVGARARAFAAAWRDLGSRA</sequence>
<keyword evidence="5" id="KW-0119">Carbohydrate metabolism</keyword>